<dbReference type="Pfam" id="PF03009">
    <property type="entry name" value="GDPD"/>
    <property type="match status" value="1"/>
</dbReference>
<dbReference type="InterPro" id="IPR017946">
    <property type="entry name" value="PLC-like_Pdiesterase_TIM-brl"/>
</dbReference>
<keyword evidence="4" id="KW-1185">Reference proteome</keyword>
<dbReference type="PANTHER" id="PTHR46211:SF13">
    <property type="entry name" value="GLYCEROPHOSPHODIESTER PHOSPHODIESTERASE 1-RELATED"/>
    <property type="match status" value="1"/>
</dbReference>
<feature type="compositionally biased region" description="Basic and acidic residues" evidence="1">
    <location>
        <begin position="1"/>
        <end position="18"/>
    </location>
</feature>
<dbReference type="PROSITE" id="PS51704">
    <property type="entry name" value="GP_PDE"/>
    <property type="match status" value="1"/>
</dbReference>
<protein>
    <submittedName>
        <fullName evidence="3">Glycerophosphodiester phosphodiesterase</fullName>
        <ecNumber evidence="3">3.1.4.46</ecNumber>
    </submittedName>
</protein>
<feature type="domain" description="GP-PDE" evidence="2">
    <location>
        <begin position="46"/>
        <end position="308"/>
    </location>
</feature>
<feature type="region of interest" description="Disordered" evidence="1">
    <location>
        <begin position="1"/>
        <end position="41"/>
    </location>
</feature>
<dbReference type="InterPro" id="IPR030395">
    <property type="entry name" value="GP_PDE_dom"/>
</dbReference>
<dbReference type="AlphaFoldDB" id="C7QJ48"/>
<evidence type="ECO:0000313" key="4">
    <source>
        <dbReference type="Proteomes" id="UP000000851"/>
    </source>
</evidence>
<dbReference type="Gene3D" id="3.20.20.190">
    <property type="entry name" value="Phosphatidylinositol (PI) phosphodiesterase"/>
    <property type="match status" value="1"/>
</dbReference>
<reference evidence="3 4" key="1">
    <citation type="journal article" date="2009" name="Stand. Genomic Sci.">
        <title>Complete genome sequence of Catenulispora acidiphila type strain (ID 139908).</title>
        <authorList>
            <person name="Copeland A."/>
            <person name="Lapidus A."/>
            <person name="Glavina Del Rio T."/>
            <person name="Nolan M."/>
            <person name="Lucas S."/>
            <person name="Chen F."/>
            <person name="Tice H."/>
            <person name="Cheng J.F."/>
            <person name="Bruce D."/>
            <person name="Goodwin L."/>
            <person name="Pitluck S."/>
            <person name="Mikhailova N."/>
            <person name="Pati A."/>
            <person name="Ivanova N."/>
            <person name="Mavromatis K."/>
            <person name="Chen A."/>
            <person name="Palaniappan K."/>
            <person name="Chain P."/>
            <person name="Land M."/>
            <person name="Hauser L."/>
            <person name="Chang Y.J."/>
            <person name="Jeffries C.D."/>
            <person name="Chertkov O."/>
            <person name="Brettin T."/>
            <person name="Detter J.C."/>
            <person name="Han C."/>
            <person name="Ali Z."/>
            <person name="Tindall B.J."/>
            <person name="Goker M."/>
            <person name="Bristow J."/>
            <person name="Eisen J.A."/>
            <person name="Markowitz V."/>
            <person name="Hugenholtz P."/>
            <person name="Kyrpides N.C."/>
            <person name="Klenk H.P."/>
        </authorList>
    </citation>
    <scope>NUCLEOTIDE SEQUENCE [LARGE SCALE GENOMIC DNA]</scope>
    <source>
        <strain evidence="4">DSM 44928 / JCM 14897 / NBRC 102108 / NRRL B-24433 / ID139908</strain>
    </source>
</reference>
<keyword evidence="3" id="KW-0378">Hydrolase</keyword>
<proteinExistence type="predicted"/>
<name>C7QJ48_CATAD</name>
<dbReference type="CDD" id="cd08582">
    <property type="entry name" value="GDPD_like_2"/>
    <property type="match status" value="1"/>
</dbReference>
<dbReference type="SUPFAM" id="SSF51695">
    <property type="entry name" value="PLC-like phosphodiesterases"/>
    <property type="match status" value="1"/>
</dbReference>
<dbReference type="eggNOG" id="COG0584">
    <property type="taxonomic scope" value="Bacteria"/>
</dbReference>
<dbReference type="EC" id="3.1.4.46" evidence="3"/>
<evidence type="ECO:0000313" key="3">
    <source>
        <dbReference type="EMBL" id="ACU69190.1"/>
    </source>
</evidence>
<sequence length="331" mass="36614">MHSLRPSEPRPSERRRSEPVSPVRQHAALRTGASGPGLPRRPALEIPVIAHRGASDDVPEHTLAAYEAALLQGADGLECDVRLTADMQLVCVHDRRVNRTSNGRGVVSTLELAQLRQLDFGSWKQPAAGEEHEYAEYPDLRREGAHRVLTLERLLQLVVEHPHRVEMAIETKHPTRYAGLVEEHLVALLDRFGLAHPRLGETSPVRVMSFSAMSVRRIRRLAPSLDTVLLLDRVPLRLRDGSLPRGVRIAGPGIHILRIHPEYVERVHSMGNRVHVWTVDQPSDIDLCVELGVDAIISNRPKAVLARLGRDGTAAAAAARHGVVELNPDSP</sequence>
<dbReference type="GO" id="GO:0006629">
    <property type="term" value="P:lipid metabolic process"/>
    <property type="evidence" value="ECO:0007669"/>
    <property type="project" value="InterPro"/>
</dbReference>
<dbReference type="PANTHER" id="PTHR46211">
    <property type="entry name" value="GLYCEROPHOSPHORYL DIESTER PHOSPHODIESTERASE"/>
    <property type="match status" value="1"/>
</dbReference>
<dbReference type="InParanoid" id="C7QJ48"/>
<dbReference type="STRING" id="479433.Caci_0237"/>
<gene>
    <name evidence="3" type="ordered locus">Caci_0237</name>
</gene>
<dbReference type="HOGENOM" id="CLU_030006_3_0_11"/>
<dbReference type="EMBL" id="CP001700">
    <property type="protein sequence ID" value="ACU69190.1"/>
    <property type="molecule type" value="Genomic_DNA"/>
</dbReference>
<organism evidence="3 4">
    <name type="scientific">Catenulispora acidiphila (strain DSM 44928 / JCM 14897 / NBRC 102108 / NRRL B-24433 / ID139908)</name>
    <dbReference type="NCBI Taxonomy" id="479433"/>
    <lineage>
        <taxon>Bacteria</taxon>
        <taxon>Bacillati</taxon>
        <taxon>Actinomycetota</taxon>
        <taxon>Actinomycetes</taxon>
        <taxon>Catenulisporales</taxon>
        <taxon>Catenulisporaceae</taxon>
        <taxon>Catenulispora</taxon>
    </lineage>
</organism>
<dbReference type="GO" id="GO:0008889">
    <property type="term" value="F:glycerophosphodiester phosphodiesterase activity"/>
    <property type="evidence" value="ECO:0007669"/>
    <property type="project" value="UniProtKB-EC"/>
</dbReference>
<dbReference type="FunCoup" id="C7QJ48">
    <property type="interactions" value="4"/>
</dbReference>
<accession>C7QJ48</accession>
<evidence type="ECO:0000256" key="1">
    <source>
        <dbReference type="SAM" id="MobiDB-lite"/>
    </source>
</evidence>
<dbReference type="KEGG" id="cai:Caci_0237"/>
<dbReference type="Proteomes" id="UP000000851">
    <property type="component" value="Chromosome"/>
</dbReference>
<evidence type="ECO:0000259" key="2">
    <source>
        <dbReference type="PROSITE" id="PS51704"/>
    </source>
</evidence>